<dbReference type="Proteomes" id="UP000076722">
    <property type="component" value="Unassembled WGS sequence"/>
</dbReference>
<evidence type="ECO:0000256" key="8">
    <source>
        <dbReference type="ARBA" id="ARBA00022842"/>
    </source>
</evidence>
<evidence type="ECO:0000256" key="10">
    <source>
        <dbReference type="ARBA" id="ARBA00023158"/>
    </source>
</evidence>
<evidence type="ECO:0000256" key="3">
    <source>
        <dbReference type="ARBA" id="ARBA00021330"/>
    </source>
</evidence>
<dbReference type="GO" id="GO:0090486">
    <property type="term" value="F:small RNA 2'-O-methyltransferase activity"/>
    <property type="evidence" value="ECO:0007669"/>
    <property type="project" value="UniProtKB-EC"/>
</dbReference>
<dbReference type="GO" id="GO:0005634">
    <property type="term" value="C:nucleus"/>
    <property type="evidence" value="ECO:0007669"/>
    <property type="project" value="TreeGrafter"/>
</dbReference>
<feature type="compositionally biased region" description="Polar residues" evidence="13">
    <location>
        <begin position="558"/>
        <end position="569"/>
    </location>
</feature>
<dbReference type="PANTHER" id="PTHR21404:SF3">
    <property type="entry name" value="SMALL RNA 2'-O-METHYLTRANSFERASE"/>
    <property type="match status" value="1"/>
</dbReference>
<evidence type="ECO:0000256" key="6">
    <source>
        <dbReference type="ARBA" id="ARBA00022691"/>
    </source>
</evidence>
<feature type="compositionally biased region" description="Low complexity" evidence="13">
    <location>
        <begin position="511"/>
        <end position="520"/>
    </location>
</feature>
<dbReference type="PANTHER" id="PTHR21404">
    <property type="entry name" value="HEN1"/>
    <property type="match status" value="1"/>
</dbReference>
<protein>
    <recommendedName>
        <fullName evidence="3">Small RNA 2'-O-methyltransferase</fullName>
        <ecNumber evidence="11">2.1.1.386</ecNumber>
    </recommendedName>
</protein>
<evidence type="ECO:0000256" key="13">
    <source>
        <dbReference type="SAM" id="MobiDB-lite"/>
    </source>
</evidence>
<dbReference type="GO" id="GO:0003723">
    <property type="term" value="F:RNA binding"/>
    <property type="evidence" value="ECO:0007669"/>
    <property type="project" value="UniProtKB-KW"/>
</dbReference>
<proteinExistence type="inferred from homology"/>
<gene>
    <name evidence="14" type="ORF">SISNIDRAFT_442254</name>
</gene>
<keyword evidence="8" id="KW-0460">Magnesium</keyword>
<feature type="region of interest" description="Disordered" evidence="13">
    <location>
        <begin position="339"/>
        <end position="397"/>
    </location>
</feature>
<keyword evidence="5" id="KW-0808">Transferase</keyword>
<dbReference type="GO" id="GO:0005737">
    <property type="term" value="C:cytoplasm"/>
    <property type="evidence" value="ECO:0007669"/>
    <property type="project" value="TreeGrafter"/>
</dbReference>
<accession>A0A164TL81</accession>
<feature type="compositionally biased region" description="Acidic residues" evidence="13">
    <location>
        <begin position="454"/>
        <end position="468"/>
    </location>
</feature>
<evidence type="ECO:0000256" key="1">
    <source>
        <dbReference type="ARBA" id="ARBA00001946"/>
    </source>
</evidence>
<feature type="compositionally biased region" description="Polar residues" evidence="13">
    <location>
        <begin position="437"/>
        <end position="446"/>
    </location>
</feature>
<dbReference type="EMBL" id="KV419410">
    <property type="protein sequence ID" value="KZS92462.1"/>
    <property type="molecule type" value="Genomic_DNA"/>
</dbReference>
<dbReference type="GO" id="GO:0046872">
    <property type="term" value="F:metal ion binding"/>
    <property type="evidence" value="ECO:0007669"/>
    <property type="project" value="UniProtKB-KW"/>
</dbReference>
<keyword evidence="6" id="KW-0949">S-adenosyl-L-methionine</keyword>
<evidence type="ECO:0000313" key="14">
    <source>
        <dbReference type="EMBL" id="KZS92462.1"/>
    </source>
</evidence>
<comment type="similarity">
    <text evidence="2">Belongs to the methyltransferase superfamily. HEN1 family.</text>
</comment>
<comment type="cofactor">
    <cofactor evidence="1">
        <name>Mg(2+)</name>
        <dbReference type="ChEBI" id="CHEBI:18420"/>
    </cofactor>
</comment>
<evidence type="ECO:0000256" key="4">
    <source>
        <dbReference type="ARBA" id="ARBA00022603"/>
    </source>
</evidence>
<dbReference type="InterPro" id="IPR029063">
    <property type="entry name" value="SAM-dependent_MTases_sf"/>
</dbReference>
<feature type="compositionally biased region" description="Low complexity" evidence="13">
    <location>
        <begin position="339"/>
        <end position="379"/>
    </location>
</feature>
<evidence type="ECO:0000313" key="15">
    <source>
        <dbReference type="Proteomes" id="UP000076722"/>
    </source>
</evidence>
<evidence type="ECO:0000256" key="7">
    <source>
        <dbReference type="ARBA" id="ARBA00022723"/>
    </source>
</evidence>
<evidence type="ECO:0000256" key="9">
    <source>
        <dbReference type="ARBA" id="ARBA00022884"/>
    </source>
</evidence>
<feature type="compositionally biased region" description="Basic and acidic residues" evidence="13">
    <location>
        <begin position="469"/>
        <end position="479"/>
    </location>
</feature>
<evidence type="ECO:0000256" key="12">
    <source>
        <dbReference type="ARBA" id="ARBA00048418"/>
    </source>
</evidence>
<feature type="region of interest" description="Disordered" evidence="13">
    <location>
        <begin position="437"/>
        <end position="569"/>
    </location>
</feature>
<keyword evidence="9" id="KW-0694">RNA-binding</keyword>
<keyword evidence="10" id="KW-0943">RNA-mediated gene silencing</keyword>
<dbReference type="EC" id="2.1.1.386" evidence="11"/>
<dbReference type="GO" id="GO:0001510">
    <property type="term" value="P:RNA methylation"/>
    <property type="evidence" value="ECO:0007669"/>
    <property type="project" value="InterPro"/>
</dbReference>
<evidence type="ECO:0000256" key="11">
    <source>
        <dbReference type="ARBA" id="ARBA00035025"/>
    </source>
</evidence>
<dbReference type="GO" id="GO:0030422">
    <property type="term" value="P:siRNA processing"/>
    <property type="evidence" value="ECO:0007669"/>
    <property type="project" value="TreeGrafter"/>
</dbReference>
<keyword evidence="15" id="KW-1185">Reference proteome</keyword>
<sequence length="569" mass="63027">MALPVTFSPPLFLQRQAWLIRTIRQESPSSLLDIGCGEGALLACLSLPSSTLPYTLPPYLGPLQPFDEIHLKRIAGLDLSADDLASAITETAPSSPPDESHTHEFSLGPMRWEETEVNIYHGDFQDPNPSFIYSPQNKTGYECIVSTEVIEHLEPDTLPLFAPILLGHYRPRLLLLTTPNYTYNQRFTPPHLPSPSGIPDPTHRTDRMFRHPDHKFEWTEEEWRDWCVGAAERWGYEVEIGGVGKCVEVDEWGRDESIGYASQTALFRLTSLLAHHIHTPHPSSRNPHPAEEILEGVRRQMKLWNVAEMTVQEVWAQHEISILCGGDVVALLDAIHNSSNSSNSCSSSSDPSGPSGPSGSSQPSSAELTTSVTETVSETRGGNGHGDANGDADGTDHGIKEEEAEWEIDTSNKKKEDTIWEIVLRNKKYVPEERTSVWTDAGSSSFGLPRDGEGYDEDEDEEEEEREEREEREWTRPLDPEFSAAEHGFVTETDGADHTSEENGWGWGTNPSSGWTTEPTPTEPTPTPSRTSPDIDLERTDESTGVSWSGVAGKQEDVSTSPSTSTAWS</sequence>
<dbReference type="Gene3D" id="3.40.50.150">
    <property type="entry name" value="Vaccinia Virus protein VP39"/>
    <property type="match status" value="1"/>
</dbReference>
<organism evidence="14 15">
    <name type="scientific">Sistotremastrum niveocremeum HHB9708</name>
    <dbReference type="NCBI Taxonomy" id="1314777"/>
    <lineage>
        <taxon>Eukaryota</taxon>
        <taxon>Fungi</taxon>
        <taxon>Dikarya</taxon>
        <taxon>Basidiomycota</taxon>
        <taxon>Agaricomycotina</taxon>
        <taxon>Agaricomycetes</taxon>
        <taxon>Sistotremastrales</taxon>
        <taxon>Sistotremastraceae</taxon>
        <taxon>Sertulicium</taxon>
        <taxon>Sertulicium niveocremeum</taxon>
    </lineage>
</organism>
<keyword evidence="4" id="KW-0489">Methyltransferase</keyword>
<keyword evidence="7" id="KW-0479">Metal-binding</keyword>
<name>A0A164TL81_9AGAM</name>
<dbReference type="InterPro" id="IPR026610">
    <property type="entry name" value="Hen1"/>
</dbReference>
<evidence type="ECO:0000256" key="5">
    <source>
        <dbReference type="ARBA" id="ARBA00022679"/>
    </source>
</evidence>
<dbReference type="AlphaFoldDB" id="A0A164TL81"/>
<dbReference type="SUPFAM" id="SSF53335">
    <property type="entry name" value="S-adenosyl-L-methionine-dependent methyltransferases"/>
    <property type="match status" value="1"/>
</dbReference>
<dbReference type="OrthoDB" id="2154311at2759"/>
<evidence type="ECO:0000256" key="2">
    <source>
        <dbReference type="ARBA" id="ARBA00009026"/>
    </source>
</evidence>
<reference evidence="14 15" key="1">
    <citation type="journal article" date="2016" name="Mol. Biol. Evol.">
        <title>Comparative Genomics of Early-Diverging Mushroom-Forming Fungi Provides Insights into the Origins of Lignocellulose Decay Capabilities.</title>
        <authorList>
            <person name="Nagy L.G."/>
            <person name="Riley R."/>
            <person name="Tritt A."/>
            <person name="Adam C."/>
            <person name="Daum C."/>
            <person name="Floudas D."/>
            <person name="Sun H."/>
            <person name="Yadav J.S."/>
            <person name="Pangilinan J."/>
            <person name="Larsson K.H."/>
            <person name="Matsuura K."/>
            <person name="Barry K."/>
            <person name="Labutti K."/>
            <person name="Kuo R."/>
            <person name="Ohm R.A."/>
            <person name="Bhattacharya S.S."/>
            <person name="Shirouzu T."/>
            <person name="Yoshinaga Y."/>
            <person name="Martin F.M."/>
            <person name="Grigoriev I.V."/>
            <person name="Hibbett D.S."/>
        </authorList>
    </citation>
    <scope>NUCLEOTIDE SEQUENCE [LARGE SCALE GENOMIC DNA]</scope>
    <source>
        <strain evidence="14 15">HHB9708</strain>
    </source>
</reference>
<comment type="catalytic activity">
    <reaction evidence="12">
        <text>small RNA 3'-end nucleotide + S-adenosyl-L-methionine = small RNA 3'-end 2'-O-methylnucleotide + S-adenosyl-L-homocysteine + H(+)</text>
        <dbReference type="Rhea" id="RHEA:37887"/>
        <dbReference type="Rhea" id="RHEA-COMP:10415"/>
        <dbReference type="Rhea" id="RHEA-COMP:10416"/>
        <dbReference type="ChEBI" id="CHEBI:15378"/>
        <dbReference type="ChEBI" id="CHEBI:57856"/>
        <dbReference type="ChEBI" id="CHEBI:59789"/>
        <dbReference type="ChEBI" id="CHEBI:74896"/>
        <dbReference type="ChEBI" id="CHEBI:74898"/>
        <dbReference type="EC" id="2.1.1.386"/>
    </reaction>
</comment>